<dbReference type="EMBL" id="CAJNOO010008058">
    <property type="protein sequence ID" value="CAF1477453.1"/>
    <property type="molecule type" value="Genomic_DNA"/>
</dbReference>
<reference evidence="4" key="1">
    <citation type="submission" date="2021-02" db="EMBL/GenBank/DDBJ databases">
        <authorList>
            <person name="Nowell W R."/>
        </authorList>
    </citation>
    <scope>NUCLEOTIDE SEQUENCE</scope>
</reference>
<feature type="compositionally biased region" description="Polar residues" evidence="1">
    <location>
        <begin position="312"/>
        <end position="324"/>
    </location>
</feature>
<dbReference type="EMBL" id="CAJOAX010014430">
    <property type="protein sequence ID" value="CAF4143860.1"/>
    <property type="molecule type" value="Genomic_DNA"/>
</dbReference>
<gene>
    <name evidence="4" type="ORF">FNK824_LOCUS35958</name>
    <name evidence="3" type="ORF">OTI717_LOCUS35879</name>
    <name evidence="2" type="ORF">RFH988_LOCUS37834</name>
</gene>
<dbReference type="Proteomes" id="UP000663823">
    <property type="component" value="Unassembled WGS sequence"/>
</dbReference>
<feature type="compositionally biased region" description="Basic residues" evidence="1">
    <location>
        <begin position="325"/>
        <end position="339"/>
    </location>
</feature>
<dbReference type="Proteomes" id="UP000663882">
    <property type="component" value="Unassembled WGS sequence"/>
</dbReference>
<dbReference type="OrthoDB" id="10037247at2759"/>
<dbReference type="AlphaFoldDB" id="A0A820BP71"/>
<evidence type="ECO:0000313" key="4">
    <source>
        <dbReference type="EMBL" id="CAF4195033.1"/>
    </source>
</evidence>
<evidence type="ECO:0000313" key="5">
    <source>
        <dbReference type="Proteomes" id="UP000663874"/>
    </source>
</evidence>
<evidence type="ECO:0000313" key="3">
    <source>
        <dbReference type="EMBL" id="CAF4143860.1"/>
    </source>
</evidence>
<name>A0A820BP71_9BILA</name>
<evidence type="ECO:0000313" key="2">
    <source>
        <dbReference type="EMBL" id="CAF1477453.1"/>
    </source>
</evidence>
<feature type="compositionally biased region" description="Polar residues" evidence="1">
    <location>
        <begin position="279"/>
        <end position="289"/>
    </location>
</feature>
<evidence type="ECO:0000256" key="1">
    <source>
        <dbReference type="SAM" id="MobiDB-lite"/>
    </source>
</evidence>
<feature type="region of interest" description="Disordered" evidence="1">
    <location>
        <begin position="271"/>
        <end position="291"/>
    </location>
</feature>
<proteinExistence type="predicted"/>
<sequence>MPKSNYSSCIRDPHHITNLSRSHRSSSKRSPSRSYRPSSRPEHKSHRSSQLREKYSTFHVHSPDYEVIFVNNKTSTNTMKKLLNHVNTCKQYAIDTESERTNNQLSLIQINSIPIKPPSFSLQKAFMYGCNLFIDKSYALNHWSSSLLSSYSSLSHVDRMKMIHYATHDVMAFTFLIRSITEKWTFDKIESRKMNEIFVAFNSTKLSPCNDPDAEEISSDDEIYLNQLIEPNDFKNEQDNNNNNNDDENSLLPDQSEPIDVDYIPVINDDEPTERSQQEPESVNNNLLNDNELIVNDHYMVDDVNDKEEPASTEQRTKNQQRSVQARHRKNQRRNKALRRKRYYYSIKRK</sequence>
<accession>A0A820BP71</accession>
<feature type="region of interest" description="Disordered" evidence="1">
    <location>
        <begin position="233"/>
        <end position="256"/>
    </location>
</feature>
<dbReference type="Proteomes" id="UP000663874">
    <property type="component" value="Unassembled WGS sequence"/>
</dbReference>
<organism evidence="4 5">
    <name type="scientific">Rotaria sordida</name>
    <dbReference type="NCBI Taxonomy" id="392033"/>
    <lineage>
        <taxon>Eukaryota</taxon>
        <taxon>Metazoa</taxon>
        <taxon>Spiralia</taxon>
        <taxon>Gnathifera</taxon>
        <taxon>Rotifera</taxon>
        <taxon>Eurotatoria</taxon>
        <taxon>Bdelloidea</taxon>
        <taxon>Philodinida</taxon>
        <taxon>Philodinidae</taxon>
        <taxon>Rotaria</taxon>
    </lineage>
</organism>
<dbReference type="EMBL" id="CAJOBE010015922">
    <property type="protein sequence ID" value="CAF4195033.1"/>
    <property type="molecule type" value="Genomic_DNA"/>
</dbReference>
<comment type="caution">
    <text evidence="4">The sequence shown here is derived from an EMBL/GenBank/DDBJ whole genome shotgun (WGS) entry which is preliminary data.</text>
</comment>
<feature type="region of interest" description="Disordered" evidence="1">
    <location>
        <begin position="1"/>
        <end position="53"/>
    </location>
</feature>
<protein>
    <submittedName>
        <fullName evidence="4">Uncharacterized protein</fullName>
    </submittedName>
</protein>
<feature type="compositionally biased region" description="Basic residues" evidence="1">
    <location>
        <begin position="21"/>
        <end position="31"/>
    </location>
</feature>
<feature type="region of interest" description="Disordered" evidence="1">
    <location>
        <begin position="307"/>
        <end position="339"/>
    </location>
</feature>